<accession>A0A1H8W2D5</accession>
<name>A0A1H8W2D5_9EURY</name>
<evidence type="ECO:0000313" key="2">
    <source>
        <dbReference type="Proteomes" id="UP000199126"/>
    </source>
</evidence>
<sequence>MRYEKSGEWYDSLHIRAESLCGEVVRRIDLRVAPGLWLTPGANPECHNSSCPPGKEFELQLDVRTYE</sequence>
<protein>
    <submittedName>
        <fullName evidence="1">Uncharacterized protein</fullName>
    </submittedName>
</protein>
<dbReference type="EMBL" id="FODV01000022">
    <property type="protein sequence ID" value="SEP21795.1"/>
    <property type="molecule type" value="Genomic_DNA"/>
</dbReference>
<proteinExistence type="predicted"/>
<reference evidence="2" key="1">
    <citation type="submission" date="2016-10" db="EMBL/GenBank/DDBJ databases">
        <authorList>
            <person name="Varghese N."/>
            <person name="Submissions S."/>
        </authorList>
    </citation>
    <scope>NUCLEOTIDE SEQUENCE [LARGE SCALE GENOMIC DNA]</scope>
    <source>
        <strain evidence="2">CGMCC 1.10121</strain>
    </source>
</reference>
<evidence type="ECO:0000313" key="1">
    <source>
        <dbReference type="EMBL" id="SEP21795.1"/>
    </source>
</evidence>
<keyword evidence="2" id="KW-1185">Reference proteome</keyword>
<organism evidence="1 2">
    <name type="scientific">Halogranum amylolyticum</name>
    <dbReference type="NCBI Taxonomy" id="660520"/>
    <lineage>
        <taxon>Archaea</taxon>
        <taxon>Methanobacteriati</taxon>
        <taxon>Methanobacteriota</taxon>
        <taxon>Stenosarchaea group</taxon>
        <taxon>Halobacteria</taxon>
        <taxon>Halobacteriales</taxon>
        <taxon>Haloferacaceae</taxon>
    </lineage>
</organism>
<gene>
    <name evidence="1" type="ORF">SAMN04487948_12246</name>
</gene>
<dbReference type="AlphaFoldDB" id="A0A1H8W2D5"/>
<dbReference type="Proteomes" id="UP000199126">
    <property type="component" value="Unassembled WGS sequence"/>
</dbReference>